<keyword evidence="9 12" id="KW-0472">Membrane</keyword>
<gene>
    <name evidence="15" type="ORF">Taro_056584</name>
</gene>
<evidence type="ECO:0000313" key="16">
    <source>
        <dbReference type="Proteomes" id="UP000652761"/>
    </source>
</evidence>
<feature type="repeat" description="ARM" evidence="11">
    <location>
        <begin position="542"/>
        <end position="571"/>
    </location>
</feature>
<keyword evidence="8 12" id="KW-1133">Transmembrane helix</keyword>
<evidence type="ECO:0000256" key="7">
    <source>
        <dbReference type="ARBA" id="ARBA00022737"/>
    </source>
</evidence>
<dbReference type="Pfam" id="PF00560">
    <property type="entry name" value="LRR_1"/>
    <property type="match status" value="3"/>
</dbReference>
<dbReference type="InterPro" id="IPR055414">
    <property type="entry name" value="LRR_R13L4/SHOC2-like"/>
</dbReference>
<evidence type="ECO:0000256" key="10">
    <source>
        <dbReference type="ARBA" id="ARBA00023180"/>
    </source>
</evidence>
<dbReference type="SMART" id="SM00369">
    <property type="entry name" value="LRR_TYP"/>
    <property type="match status" value="6"/>
</dbReference>
<evidence type="ECO:0000313" key="15">
    <source>
        <dbReference type="EMBL" id="MQM23519.1"/>
    </source>
</evidence>
<dbReference type="PROSITE" id="PS50176">
    <property type="entry name" value="ARM_REPEAT"/>
    <property type="match status" value="1"/>
</dbReference>
<proteinExistence type="inferred from homology"/>
<evidence type="ECO:0000256" key="5">
    <source>
        <dbReference type="ARBA" id="ARBA00022692"/>
    </source>
</evidence>
<evidence type="ECO:0000256" key="8">
    <source>
        <dbReference type="ARBA" id="ARBA00022989"/>
    </source>
</evidence>
<comment type="caution">
    <text evidence="15">The sequence shown here is derived from an EMBL/GenBank/DDBJ whole genome shotgun (WGS) entry which is preliminary data.</text>
</comment>
<comment type="similarity">
    <text evidence="2">Belongs to the RLP family.</text>
</comment>
<reference evidence="15" key="1">
    <citation type="submission" date="2017-07" db="EMBL/GenBank/DDBJ databases">
        <title>Taro Niue Genome Assembly and Annotation.</title>
        <authorList>
            <person name="Atibalentja N."/>
            <person name="Keating K."/>
            <person name="Fields C.J."/>
        </authorList>
    </citation>
    <scope>NUCLEOTIDE SEQUENCE</scope>
    <source>
        <strain evidence="15">Niue_2</strain>
        <tissue evidence="15">Leaf</tissue>
    </source>
</reference>
<organism evidence="15 16">
    <name type="scientific">Colocasia esculenta</name>
    <name type="common">Wild taro</name>
    <name type="synonym">Arum esculentum</name>
    <dbReference type="NCBI Taxonomy" id="4460"/>
    <lineage>
        <taxon>Eukaryota</taxon>
        <taxon>Viridiplantae</taxon>
        <taxon>Streptophyta</taxon>
        <taxon>Embryophyta</taxon>
        <taxon>Tracheophyta</taxon>
        <taxon>Spermatophyta</taxon>
        <taxon>Magnoliopsida</taxon>
        <taxon>Liliopsida</taxon>
        <taxon>Araceae</taxon>
        <taxon>Aroideae</taxon>
        <taxon>Colocasieae</taxon>
        <taxon>Colocasia</taxon>
    </lineage>
</organism>
<evidence type="ECO:0000256" key="12">
    <source>
        <dbReference type="SAM" id="Phobius"/>
    </source>
</evidence>
<evidence type="ECO:0000256" key="1">
    <source>
        <dbReference type="ARBA" id="ARBA00004251"/>
    </source>
</evidence>
<keyword evidence="7" id="KW-0677">Repeat</keyword>
<dbReference type="InterPro" id="IPR046956">
    <property type="entry name" value="RLP23-like"/>
</dbReference>
<evidence type="ECO:0000256" key="11">
    <source>
        <dbReference type="PROSITE-ProRule" id="PRU00259"/>
    </source>
</evidence>
<evidence type="ECO:0000259" key="14">
    <source>
        <dbReference type="Pfam" id="PF23598"/>
    </source>
</evidence>
<keyword evidence="10" id="KW-0325">Glycoprotein</keyword>
<dbReference type="Pfam" id="PF13855">
    <property type="entry name" value="LRR_8"/>
    <property type="match status" value="1"/>
</dbReference>
<dbReference type="FunFam" id="3.80.10.10:FF:000041">
    <property type="entry name" value="LRR receptor-like serine/threonine-protein kinase ERECTA"/>
    <property type="match status" value="1"/>
</dbReference>
<protein>
    <recommendedName>
        <fullName evidence="17">Leucine-rich repeat-containing N-terminal plant-type domain-containing protein</fullName>
    </recommendedName>
</protein>
<name>A0A843XUD3_COLES</name>
<dbReference type="OrthoDB" id="621599at2759"/>
<dbReference type="Pfam" id="PF23598">
    <property type="entry name" value="LRR_14"/>
    <property type="match status" value="1"/>
</dbReference>
<keyword evidence="16" id="KW-1185">Reference proteome</keyword>
<keyword evidence="3" id="KW-1003">Cell membrane</keyword>
<dbReference type="AlphaFoldDB" id="A0A843XUD3"/>
<comment type="subcellular location">
    <subcellularLocation>
        <location evidence="1">Cell membrane</location>
        <topology evidence="1">Single-pass type I membrane protein</topology>
    </subcellularLocation>
</comment>
<feature type="transmembrane region" description="Helical" evidence="12">
    <location>
        <begin position="20"/>
        <end position="41"/>
    </location>
</feature>
<evidence type="ECO:0008006" key="17">
    <source>
        <dbReference type="Google" id="ProtNLM"/>
    </source>
</evidence>
<evidence type="ECO:0000256" key="9">
    <source>
        <dbReference type="ARBA" id="ARBA00023136"/>
    </source>
</evidence>
<evidence type="ECO:0000256" key="2">
    <source>
        <dbReference type="ARBA" id="ARBA00009592"/>
    </source>
</evidence>
<keyword evidence="6" id="KW-0732">Signal</keyword>
<keyword evidence="5 12" id="KW-0812">Transmembrane</keyword>
<dbReference type="SUPFAM" id="SSF52047">
    <property type="entry name" value="RNI-like"/>
    <property type="match status" value="1"/>
</dbReference>
<dbReference type="InterPro" id="IPR032675">
    <property type="entry name" value="LRR_dom_sf"/>
</dbReference>
<dbReference type="GO" id="GO:0005886">
    <property type="term" value="C:plasma membrane"/>
    <property type="evidence" value="ECO:0007669"/>
    <property type="project" value="UniProtKB-SubCell"/>
</dbReference>
<evidence type="ECO:0000259" key="13">
    <source>
        <dbReference type="Pfam" id="PF08263"/>
    </source>
</evidence>
<keyword evidence="4" id="KW-0433">Leucine-rich repeat</keyword>
<accession>A0A843XUD3</accession>
<dbReference type="Proteomes" id="UP000652761">
    <property type="component" value="Unassembled WGS sequence"/>
</dbReference>
<evidence type="ECO:0000256" key="4">
    <source>
        <dbReference type="ARBA" id="ARBA00022614"/>
    </source>
</evidence>
<dbReference type="PROSITE" id="PS51257">
    <property type="entry name" value="PROKAR_LIPOPROTEIN"/>
    <property type="match status" value="1"/>
</dbReference>
<evidence type="ECO:0000256" key="3">
    <source>
        <dbReference type="ARBA" id="ARBA00022475"/>
    </source>
</evidence>
<sequence length="632" mass="69558">MLGSGRGGSLRRVALPLQHAVFLAGACWVLLSLSLLCVGLCHQGTEGRPGLKAGGNCIDRERKALLAVRADIWYTQNYPPFSSWEKINGEDCCLWEGVECDNQTGHVIKLDLRRPHSTDDDDYDDQDFYVTYKLMEDDPMGDSKVSPSLLNLTWLRYLDLSNNYFGRAPFPSFIGALVNLEYLNLSRAGFGGTLPPQLGGLHHLHSLDLSRNGFFLKVENLRWLSHLSHLQYLDMSRVDLSAATDWLHVINSIPSLSVVRLFGCGLQTLPTTLPQVNFTSLSTLDLSWNYFVSTWPLWLFNITSLTELDLSYTFDSGPIIPDEFEKMKHLEVLKLGGLGIDGGVTPPSLLTLNKLKELHLSGIRVPEHMEKLSNLRTLALSYIGQIPESLGNLSRLESLYIQGYIITVPESLGNLVNMKDLILYSYDTISRGGIPESLGKLRGLKTLDVYGFNVSHEVLRNMGHLCNLTRLEVSGNIGRGAEVNELFEGLSQCTKGSSLEHLALRDNGFGGHLPHQVGQLSNLNSLDLAGNSIVGSIPASIGELKSLTKLILRDNNLTGLVPSSIGQLSNLMSLDISSNRLDGVLSDAHFANLSKFKNFGMSYNPALSLSKTLQNRPCISQMASNTEEATGS</sequence>
<feature type="domain" description="Disease resistance R13L4/SHOC-2-like LRR" evidence="14">
    <location>
        <begin position="325"/>
        <end position="474"/>
    </location>
</feature>
<dbReference type="PANTHER" id="PTHR48063:SF112">
    <property type="entry name" value="RECEPTOR LIKE PROTEIN 30-LIKE"/>
    <property type="match status" value="1"/>
</dbReference>
<dbReference type="Pfam" id="PF08263">
    <property type="entry name" value="LRRNT_2"/>
    <property type="match status" value="1"/>
</dbReference>
<evidence type="ECO:0000256" key="6">
    <source>
        <dbReference type="ARBA" id="ARBA00022729"/>
    </source>
</evidence>
<feature type="domain" description="Leucine-rich repeat-containing N-terminal plant-type" evidence="13">
    <location>
        <begin position="59"/>
        <end position="101"/>
    </location>
</feature>
<dbReference type="PANTHER" id="PTHR48063">
    <property type="entry name" value="LRR RECEPTOR-LIKE KINASE"/>
    <property type="match status" value="1"/>
</dbReference>
<dbReference type="InterPro" id="IPR013210">
    <property type="entry name" value="LRR_N_plant-typ"/>
</dbReference>
<dbReference type="InterPro" id="IPR003591">
    <property type="entry name" value="Leu-rich_rpt_typical-subtyp"/>
</dbReference>
<dbReference type="InterPro" id="IPR000225">
    <property type="entry name" value="Armadillo"/>
</dbReference>
<dbReference type="InterPro" id="IPR001611">
    <property type="entry name" value="Leu-rich_rpt"/>
</dbReference>
<dbReference type="Gene3D" id="3.80.10.10">
    <property type="entry name" value="Ribonuclease Inhibitor"/>
    <property type="match status" value="3"/>
</dbReference>
<dbReference type="EMBL" id="NMUH01016685">
    <property type="protein sequence ID" value="MQM23519.1"/>
    <property type="molecule type" value="Genomic_DNA"/>
</dbReference>